<organism evidence="2 3">
    <name type="scientific">Halobaculum lipolyticum</name>
    <dbReference type="NCBI Taxonomy" id="3032001"/>
    <lineage>
        <taxon>Archaea</taxon>
        <taxon>Methanobacteriati</taxon>
        <taxon>Methanobacteriota</taxon>
        <taxon>Stenosarchaea group</taxon>
        <taxon>Halobacteria</taxon>
        <taxon>Halobacteriales</taxon>
        <taxon>Haloferacaceae</taxon>
        <taxon>Halobaculum</taxon>
    </lineage>
</organism>
<sequence length="138" mass="14878">MSDPTAGPFARLKRPLLYLMSAAYVLAGVAHLLAPEPFERIVPRELPRPRLLVTLSGVAEIGLGIGVLIPRTRPAAAKGIVLLLAAVFPANVNMAVRDLDLAAVDDVPDAALWARLPLQAVLAAWAWWYTTPLPERAE</sequence>
<evidence type="ECO:0000313" key="2">
    <source>
        <dbReference type="EMBL" id="MFC7069226.1"/>
    </source>
</evidence>
<name>A0ABD5WD25_9EURY</name>
<dbReference type="AlphaFoldDB" id="A0ABD5WD25"/>
<feature type="transmembrane region" description="Helical" evidence="1">
    <location>
        <begin position="112"/>
        <end position="130"/>
    </location>
</feature>
<keyword evidence="1" id="KW-0472">Membrane</keyword>
<feature type="transmembrane region" description="Helical" evidence="1">
    <location>
        <begin position="16"/>
        <end position="34"/>
    </location>
</feature>
<reference evidence="2 3" key="1">
    <citation type="journal article" date="2019" name="Int. J. Syst. Evol. Microbiol.">
        <title>The Global Catalogue of Microorganisms (GCM) 10K type strain sequencing project: providing services to taxonomists for standard genome sequencing and annotation.</title>
        <authorList>
            <consortium name="The Broad Institute Genomics Platform"/>
            <consortium name="The Broad Institute Genome Sequencing Center for Infectious Disease"/>
            <person name="Wu L."/>
            <person name="Ma J."/>
        </authorList>
    </citation>
    <scope>NUCLEOTIDE SEQUENCE [LARGE SCALE GENOMIC DNA]</scope>
    <source>
        <strain evidence="2 3">DT31</strain>
    </source>
</reference>
<keyword evidence="1" id="KW-0812">Transmembrane</keyword>
<dbReference type="RefSeq" id="WP_284032125.1">
    <property type="nucleotide sequence ID" value="NZ_CP126154.1"/>
</dbReference>
<dbReference type="PANTHER" id="PTHR36974">
    <property type="entry name" value="MEMBRANE PROTEIN-RELATED"/>
    <property type="match status" value="1"/>
</dbReference>
<dbReference type="Proteomes" id="UP001596461">
    <property type="component" value="Unassembled WGS sequence"/>
</dbReference>
<evidence type="ECO:0000313" key="3">
    <source>
        <dbReference type="Proteomes" id="UP001596461"/>
    </source>
</evidence>
<feature type="transmembrane region" description="Helical" evidence="1">
    <location>
        <begin position="75"/>
        <end position="92"/>
    </location>
</feature>
<comment type="caution">
    <text evidence="2">The sequence shown here is derived from an EMBL/GenBank/DDBJ whole genome shotgun (WGS) entry which is preliminary data.</text>
</comment>
<dbReference type="GeneID" id="81123952"/>
<keyword evidence="1" id="KW-1133">Transmembrane helix</keyword>
<proteinExistence type="predicted"/>
<dbReference type="PANTHER" id="PTHR36974:SF1">
    <property type="entry name" value="DOXX FAMILY MEMBRANE PROTEIN"/>
    <property type="match status" value="1"/>
</dbReference>
<evidence type="ECO:0000256" key="1">
    <source>
        <dbReference type="SAM" id="Phobius"/>
    </source>
</evidence>
<gene>
    <name evidence="2" type="ORF">ACFQL9_06190</name>
</gene>
<keyword evidence="3" id="KW-1185">Reference proteome</keyword>
<protein>
    <recommendedName>
        <fullName evidence="4">DoxX family membrane protein</fullName>
    </recommendedName>
</protein>
<accession>A0ABD5WD25</accession>
<evidence type="ECO:0008006" key="4">
    <source>
        <dbReference type="Google" id="ProtNLM"/>
    </source>
</evidence>
<dbReference type="EMBL" id="JBHTAH010000004">
    <property type="protein sequence ID" value="MFC7069226.1"/>
    <property type="molecule type" value="Genomic_DNA"/>
</dbReference>